<comment type="subcellular location">
    <subcellularLocation>
        <location evidence="1">Nucleus</location>
    </subcellularLocation>
</comment>
<evidence type="ECO:0000256" key="2">
    <source>
        <dbReference type="ARBA" id="ARBA00005510"/>
    </source>
</evidence>
<dbReference type="EMBL" id="JAGGNH010000005">
    <property type="protein sequence ID" value="KAJ0971889.1"/>
    <property type="molecule type" value="Genomic_DNA"/>
</dbReference>
<keyword evidence="4" id="KW-0804">Transcription</keyword>
<evidence type="ECO:0000256" key="1">
    <source>
        <dbReference type="ARBA" id="ARBA00004123"/>
    </source>
</evidence>
<evidence type="ECO:0000256" key="3">
    <source>
        <dbReference type="ARBA" id="ARBA00023015"/>
    </source>
</evidence>
<dbReference type="PANTHER" id="PTHR12565:SF444">
    <property type="entry name" value="TRANSCRIPTION FACTOR BHLH62-RELATED"/>
    <property type="match status" value="1"/>
</dbReference>
<dbReference type="GO" id="GO:0003700">
    <property type="term" value="F:DNA-binding transcription factor activity"/>
    <property type="evidence" value="ECO:0007669"/>
    <property type="project" value="TreeGrafter"/>
</dbReference>
<protein>
    <recommendedName>
        <fullName evidence="7">BHLH domain-containing protein</fullName>
    </recommendedName>
</protein>
<feature type="region of interest" description="Disordered" evidence="6">
    <location>
        <begin position="170"/>
        <end position="189"/>
    </location>
</feature>
<feature type="domain" description="BHLH" evidence="7">
    <location>
        <begin position="316"/>
        <end position="366"/>
    </location>
</feature>
<keyword evidence="9" id="KW-1185">Reference proteome</keyword>
<dbReference type="AlphaFoldDB" id="A0A9D5CFC9"/>
<evidence type="ECO:0000259" key="7">
    <source>
        <dbReference type="PROSITE" id="PS50888"/>
    </source>
</evidence>
<comment type="similarity">
    <text evidence="2">Belongs to the bHLH protein family.</text>
</comment>
<proteinExistence type="inferred from homology"/>
<dbReference type="InterPro" id="IPR036638">
    <property type="entry name" value="HLH_DNA-bd_sf"/>
</dbReference>
<reference evidence="8" key="2">
    <citation type="journal article" date="2022" name="Hortic Res">
        <title>The genome of Dioscorea zingiberensis sheds light on the biosynthesis, origin and evolution of the medicinally important diosgenin saponins.</title>
        <authorList>
            <person name="Li Y."/>
            <person name="Tan C."/>
            <person name="Li Z."/>
            <person name="Guo J."/>
            <person name="Li S."/>
            <person name="Chen X."/>
            <person name="Wang C."/>
            <person name="Dai X."/>
            <person name="Yang H."/>
            <person name="Song W."/>
            <person name="Hou L."/>
            <person name="Xu J."/>
            <person name="Tong Z."/>
            <person name="Xu A."/>
            <person name="Yuan X."/>
            <person name="Wang W."/>
            <person name="Yang Q."/>
            <person name="Chen L."/>
            <person name="Sun Z."/>
            <person name="Wang K."/>
            <person name="Pan B."/>
            <person name="Chen J."/>
            <person name="Bao Y."/>
            <person name="Liu F."/>
            <person name="Qi X."/>
            <person name="Gang D.R."/>
            <person name="Wen J."/>
            <person name="Li J."/>
        </authorList>
    </citation>
    <scope>NUCLEOTIDE SEQUENCE</scope>
    <source>
        <strain evidence="8">Dzin_1.0</strain>
    </source>
</reference>
<feature type="compositionally biased region" description="Basic and acidic residues" evidence="6">
    <location>
        <begin position="292"/>
        <end position="305"/>
    </location>
</feature>
<organism evidence="8 9">
    <name type="scientific">Dioscorea zingiberensis</name>
    <dbReference type="NCBI Taxonomy" id="325984"/>
    <lineage>
        <taxon>Eukaryota</taxon>
        <taxon>Viridiplantae</taxon>
        <taxon>Streptophyta</taxon>
        <taxon>Embryophyta</taxon>
        <taxon>Tracheophyta</taxon>
        <taxon>Spermatophyta</taxon>
        <taxon>Magnoliopsida</taxon>
        <taxon>Liliopsida</taxon>
        <taxon>Dioscoreales</taxon>
        <taxon>Dioscoreaceae</taxon>
        <taxon>Dioscorea</taxon>
    </lineage>
</organism>
<dbReference type="GO" id="GO:0046983">
    <property type="term" value="F:protein dimerization activity"/>
    <property type="evidence" value="ECO:0007669"/>
    <property type="project" value="InterPro"/>
</dbReference>
<evidence type="ECO:0000256" key="5">
    <source>
        <dbReference type="ARBA" id="ARBA00023242"/>
    </source>
</evidence>
<evidence type="ECO:0000256" key="6">
    <source>
        <dbReference type="SAM" id="MobiDB-lite"/>
    </source>
</evidence>
<feature type="compositionally biased region" description="Polar residues" evidence="6">
    <location>
        <begin position="89"/>
        <end position="109"/>
    </location>
</feature>
<keyword evidence="5" id="KW-0539">Nucleus</keyword>
<dbReference type="Proteomes" id="UP001085076">
    <property type="component" value="Miscellaneous, Linkage group lg05"/>
</dbReference>
<dbReference type="InterPro" id="IPR011598">
    <property type="entry name" value="bHLH_dom"/>
</dbReference>
<accession>A0A9D5CFC9</accession>
<sequence>MEKDSFFAAQNTALNWTQASSEMNDHLPAFLNLNWDQSGEQSATAHFESALSSLVSSPSSNPAVAGEGVVIRELIGRLGSICNSGEISPPSSRFNGNHSAGNSSYSTPLSSPPKLNLSMMAGNLIPPASLPAFSADPGFAERAARYSCFTGRSNYGQFGLPEAGKLSRASSSKSLKAGNGGGSPVSAMENGKEISMLEGSQMEMDARSKLAGRVSGPPTPLETEFKPLQEVSSVSGESNSRKRKSVMKGKGKETTPLSSKMEEEEDVNAKRCKSGENNGAEKDACEASGQKNGKDSNAKPLEPPKDYIHVRARRGQATDSHSLAERVRREKISKRMKFLQDLVPGCNKVTGKAVMLDEIINYVQSLQRQVEFLSMKLATVNPRLEFNMENFVPKDTLPVHQLEAAFSYAYQPQQGTPLQNGVTTNALEAECSMNPLESALLRRTLSMQMQPHDGFADVASQLGNFWEDDLQSVVQMGYGQNQEVALSSQSFNNGTLPTAHMKIEL</sequence>
<dbReference type="Pfam" id="PF00010">
    <property type="entry name" value="HLH"/>
    <property type="match status" value="1"/>
</dbReference>
<dbReference type="Gene3D" id="4.10.280.10">
    <property type="entry name" value="Helix-loop-helix DNA-binding domain"/>
    <property type="match status" value="1"/>
</dbReference>
<dbReference type="OrthoDB" id="775589at2759"/>
<feature type="region of interest" description="Disordered" evidence="6">
    <location>
        <begin position="208"/>
        <end position="305"/>
    </location>
</feature>
<name>A0A9D5CFC9_9LILI</name>
<dbReference type="GO" id="GO:0005634">
    <property type="term" value="C:nucleus"/>
    <property type="evidence" value="ECO:0007669"/>
    <property type="project" value="UniProtKB-SubCell"/>
</dbReference>
<evidence type="ECO:0000313" key="8">
    <source>
        <dbReference type="EMBL" id="KAJ0971889.1"/>
    </source>
</evidence>
<dbReference type="PROSITE" id="PS50888">
    <property type="entry name" value="BHLH"/>
    <property type="match status" value="1"/>
</dbReference>
<feature type="region of interest" description="Disordered" evidence="6">
    <location>
        <begin position="89"/>
        <end position="110"/>
    </location>
</feature>
<dbReference type="SUPFAM" id="SSF47459">
    <property type="entry name" value="HLH, helix-loop-helix DNA-binding domain"/>
    <property type="match status" value="1"/>
</dbReference>
<keyword evidence="3" id="KW-0805">Transcription regulation</keyword>
<dbReference type="FunFam" id="4.10.280.10:FF:000002">
    <property type="entry name" value="Basic helix-loop-helix transcription factor"/>
    <property type="match status" value="1"/>
</dbReference>
<evidence type="ECO:0000256" key="4">
    <source>
        <dbReference type="ARBA" id="ARBA00023163"/>
    </source>
</evidence>
<dbReference type="InterPro" id="IPR024097">
    <property type="entry name" value="bHLH_ZIP_TF"/>
</dbReference>
<dbReference type="CDD" id="cd18919">
    <property type="entry name" value="bHLH_AtBPE_like"/>
    <property type="match status" value="1"/>
</dbReference>
<reference evidence="8" key="1">
    <citation type="submission" date="2021-03" db="EMBL/GenBank/DDBJ databases">
        <authorList>
            <person name="Li Z."/>
            <person name="Yang C."/>
        </authorList>
    </citation>
    <scope>NUCLEOTIDE SEQUENCE</scope>
    <source>
        <strain evidence="8">Dzin_1.0</strain>
        <tissue evidence="8">Leaf</tissue>
    </source>
</reference>
<evidence type="ECO:0000313" key="9">
    <source>
        <dbReference type="Proteomes" id="UP001085076"/>
    </source>
</evidence>
<comment type="caution">
    <text evidence="8">The sequence shown here is derived from an EMBL/GenBank/DDBJ whole genome shotgun (WGS) entry which is preliminary data.</text>
</comment>
<dbReference type="SMART" id="SM00353">
    <property type="entry name" value="HLH"/>
    <property type="match status" value="1"/>
</dbReference>
<dbReference type="PANTHER" id="PTHR12565">
    <property type="entry name" value="STEROL REGULATORY ELEMENT-BINDING PROTEIN"/>
    <property type="match status" value="1"/>
</dbReference>
<gene>
    <name evidence="8" type="ORF">J5N97_019848</name>
</gene>